<evidence type="ECO:0000313" key="2">
    <source>
        <dbReference type="EMBL" id="RPB26932.1"/>
    </source>
</evidence>
<feature type="compositionally biased region" description="Polar residues" evidence="1">
    <location>
        <begin position="215"/>
        <end position="225"/>
    </location>
</feature>
<gene>
    <name evidence="2" type="ORF">L211DRAFT_595924</name>
</gene>
<organism evidence="2 3">
    <name type="scientific">Terfezia boudieri ATCC MYA-4762</name>
    <dbReference type="NCBI Taxonomy" id="1051890"/>
    <lineage>
        <taxon>Eukaryota</taxon>
        <taxon>Fungi</taxon>
        <taxon>Dikarya</taxon>
        <taxon>Ascomycota</taxon>
        <taxon>Pezizomycotina</taxon>
        <taxon>Pezizomycetes</taxon>
        <taxon>Pezizales</taxon>
        <taxon>Pezizaceae</taxon>
        <taxon>Terfezia</taxon>
    </lineage>
</organism>
<protein>
    <submittedName>
        <fullName evidence="2">Uncharacterized protein</fullName>
    </submittedName>
</protein>
<sequence length="293" mass="32746">MVDEPTDNFAIMGDIHPTWGVVENTTLMPSVKYPLWARQRAYIEHCVTVRGKKMIGMFGRREKYDSDSSETELSDDESRYLKHIPFVKNYRQESQPVWKATADEDEPLFKPTCTASRVTVVRSSHVPGVNSGNSHNDDQDRIEDGVSAAINEVIEKTIRMTRELDSPATIDVLPTGLSLAPAYTIAPTPIRVQPNLASALEASTGEDGFSHRLSNKSTNGINTRWPNDHGERSFLITQLDESDSDTEGMDQNVERYGVGSDEGKVTSIDTRWYPAHGVSVIESLEYEPWSPID</sequence>
<evidence type="ECO:0000313" key="3">
    <source>
        <dbReference type="Proteomes" id="UP000267821"/>
    </source>
</evidence>
<keyword evidence="3" id="KW-1185">Reference proteome</keyword>
<reference evidence="2 3" key="1">
    <citation type="journal article" date="2018" name="Nat. Ecol. Evol.">
        <title>Pezizomycetes genomes reveal the molecular basis of ectomycorrhizal truffle lifestyle.</title>
        <authorList>
            <person name="Murat C."/>
            <person name="Payen T."/>
            <person name="Noel B."/>
            <person name="Kuo A."/>
            <person name="Morin E."/>
            <person name="Chen J."/>
            <person name="Kohler A."/>
            <person name="Krizsan K."/>
            <person name="Balestrini R."/>
            <person name="Da Silva C."/>
            <person name="Montanini B."/>
            <person name="Hainaut M."/>
            <person name="Levati E."/>
            <person name="Barry K.W."/>
            <person name="Belfiori B."/>
            <person name="Cichocki N."/>
            <person name="Clum A."/>
            <person name="Dockter R.B."/>
            <person name="Fauchery L."/>
            <person name="Guy J."/>
            <person name="Iotti M."/>
            <person name="Le Tacon F."/>
            <person name="Lindquist E.A."/>
            <person name="Lipzen A."/>
            <person name="Malagnac F."/>
            <person name="Mello A."/>
            <person name="Molinier V."/>
            <person name="Miyauchi S."/>
            <person name="Poulain J."/>
            <person name="Riccioni C."/>
            <person name="Rubini A."/>
            <person name="Sitrit Y."/>
            <person name="Splivallo R."/>
            <person name="Traeger S."/>
            <person name="Wang M."/>
            <person name="Zifcakova L."/>
            <person name="Wipf D."/>
            <person name="Zambonelli A."/>
            <person name="Paolocci F."/>
            <person name="Nowrousian M."/>
            <person name="Ottonello S."/>
            <person name="Baldrian P."/>
            <person name="Spatafora J.W."/>
            <person name="Henrissat B."/>
            <person name="Nagy L.G."/>
            <person name="Aury J.M."/>
            <person name="Wincker P."/>
            <person name="Grigoriev I.V."/>
            <person name="Bonfante P."/>
            <person name="Martin F.M."/>
        </authorList>
    </citation>
    <scope>NUCLEOTIDE SEQUENCE [LARGE SCALE GENOMIC DNA]</scope>
    <source>
        <strain evidence="2 3">ATCC MYA-4762</strain>
    </source>
</reference>
<proteinExistence type="predicted"/>
<dbReference type="EMBL" id="ML121532">
    <property type="protein sequence ID" value="RPB26932.1"/>
    <property type="molecule type" value="Genomic_DNA"/>
</dbReference>
<dbReference type="InParanoid" id="A0A3N4M0L9"/>
<accession>A0A3N4M0L9</accession>
<evidence type="ECO:0000256" key="1">
    <source>
        <dbReference type="SAM" id="MobiDB-lite"/>
    </source>
</evidence>
<feature type="region of interest" description="Disordered" evidence="1">
    <location>
        <begin position="206"/>
        <end position="229"/>
    </location>
</feature>
<dbReference type="AlphaFoldDB" id="A0A3N4M0L9"/>
<name>A0A3N4M0L9_9PEZI</name>
<dbReference type="Proteomes" id="UP000267821">
    <property type="component" value="Unassembled WGS sequence"/>
</dbReference>
<dbReference type="OrthoDB" id="5316636at2759"/>